<sequence length="208" mass="21756">MTRPRAECGARRVPPALPVALLAVAALVAVTGCGAPEGRWAREAMAERAAAAGAARGFNSADVMFLQMMVVHNGQGVELARLARGREVREEVGTLAAAIAVTQEAETAAMAGRLRDWGQPPTAPPDEHAAHGGMPETAAREIASVADAAPADFERAFLNMMIAHQDDAAQLARAEAIAGLHPEVRELAGRIDASRTAQVERMLELLGG</sequence>
<name>A0A171CYF7_9ACTN</name>
<evidence type="ECO:0000313" key="3">
    <source>
        <dbReference type="Proteomes" id="UP000077701"/>
    </source>
</evidence>
<dbReference type="EMBL" id="BDCX01000007">
    <property type="protein sequence ID" value="GAT67419.1"/>
    <property type="molecule type" value="Genomic_DNA"/>
</dbReference>
<reference evidence="3" key="2">
    <citation type="submission" date="2016-04" db="EMBL/GenBank/DDBJ databases">
        <title>Planomonospora sphaerica JCM9374 whole genome shotgun sequence.</title>
        <authorList>
            <person name="Suzuki T."/>
            <person name="Dohra H."/>
            <person name="Kodani S."/>
        </authorList>
    </citation>
    <scope>NUCLEOTIDE SEQUENCE [LARGE SCALE GENOMIC DNA]</scope>
    <source>
        <strain evidence="3">JCM 9374</strain>
    </source>
</reference>
<organism evidence="2 3">
    <name type="scientific">Planomonospora sphaerica</name>
    <dbReference type="NCBI Taxonomy" id="161355"/>
    <lineage>
        <taxon>Bacteria</taxon>
        <taxon>Bacillati</taxon>
        <taxon>Actinomycetota</taxon>
        <taxon>Actinomycetes</taxon>
        <taxon>Streptosporangiales</taxon>
        <taxon>Streptosporangiaceae</taxon>
        <taxon>Planomonospora</taxon>
    </lineage>
</organism>
<comment type="caution">
    <text evidence="2">The sequence shown here is derived from an EMBL/GenBank/DDBJ whole genome shotgun (WGS) entry which is preliminary data.</text>
</comment>
<keyword evidence="2" id="KW-0449">Lipoprotein</keyword>
<proteinExistence type="predicted"/>
<protein>
    <submittedName>
        <fullName evidence="2">Lipoprotein</fullName>
    </submittedName>
</protein>
<dbReference type="Proteomes" id="UP000077701">
    <property type="component" value="Unassembled WGS sequence"/>
</dbReference>
<dbReference type="PROSITE" id="PS51257">
    <property type="entry name" value="PROKAR_LIPOPROTEIN"/>
    <property type="match status" value="1"/>
</dbReference>
<dbReference type="PANTHER" id="PTHR36933">
    <property type="entry name" value="SLL0788 PROTEIN"/>
    <property type="match status" value="1"/>
</dbReference>
<dbReference type="STRING" id="161355.PS9374_03073"/>
<dbReference type="Pfam" id="PF03713">
    <property type="entry name" value="DUF305"/>
    <property type="match status" value="1"/>
</dbReference>
<dbReference type="InterPro" id="IPR012347">
    <property type="entry name" value="Ferritin-like"/>
</dbReference>
<dbReference type="Gene3D" id="1.20.1260.10">
    <property type="match status" value="1"/>
</dbReference>
<gene>
    <name evidence="2" type="ORF">PS9374_03073</name>
</gene>
<dbReference type="InterPro" id="IPR005183">
    <property type="entry name" value="DUF305_CopM-like"/>
</dbReference>
<accession>A0A171CYF7</accession>
<reference evidence="2 3" key="1">
    <citation type="journal article" date="2016" name="Genome Announc.">
        <title>Draft Genome Sequence of Planomonospora sphaerica JCM9374, a Rare Actinomycete.</title>
        <authorList>
            <person name="Dohra H."/>
            <person name="Suzuki T."/>
            <person name="Inoue Y."/>
            <person name="Kodani S."/>
        </authorList>
    </citation>
    <scope>NUCLEOTIDE SEQUENCE [LARGE SCALE GENOMIC DNA]</scope>
    <source>
        <strain evidence="2 3">JCM 9374</strain>
    </source>
</reference>
<evidence type="ECO:0000259" key="1">
    <source>
        <dbReference type="Pfam" id="PF03713"/>
    </source>
</evidence>
<keyword evidence="3" id="KW-1185">Reference proteome</keyword>
<dbReference type="PANTHER" id="PTHR36933:SF1">
    <property type="entry name" value="SLL0788 PROTEIN"/>
    <property type="match status" value="1"/>
</dbReference>
<dbReference type="AlphaFoldDB" id="A0A171CYF7"/>
<dbReference type="RefSeq" id="WP_231647365.1">
    <property type="nucleotide sequence ID" value="NZ_BDCX01000007.1"/>
</dbReference>
<evidence type="ECO:0000313" key="2">
    <source>
        <dbReference type="EMBL" id="GAT67419.1"/>
    </source>
</evidence>
<feature type="domain" description="DUF305" evidence="1">
    <location>
        <begin position="62"/>
        <end position="206"/>
    </location>
</feature>